<organism evidence="3 4">
    <name type="scientific">Pseudomonas cremoris</name>
    <dbReference type="NCBI Taxonomy" id="2724178"/>
    <lineage>
        <taxon>Bacteria</taxon>
        <taxon>Pseudomonadati</taxon>
        <taxon>Pseudomonadota</taxon>
        <taxon>Gammaproteobacteria</taxon>
        <taxon>Pseudomonadales</taxon>
        <taxon>Pseudomonadaceae</taxon>
        <taxon>Pseudomonas</taxon>
    </lineage>
</organism>
<evidence type="ECO:0000313" key="2">
    <source>
        <dbReference type="EMBL" id="MBC2380061.1"/>
    </source>
</evidence>
<evidence type="ECO:0000313" key="5">
    <source>
        <dbReference type="Proteomes" id="UP000534677"/>
    </source>
</evidence>
<evidence type="ECO:0000313" key="4">
    <source>
        <dbReference type="Proteomes" id="UP000520513"/>
    </source>
</evidence>
<dbReference type="Proteomes" id="UP000534677">
    <property type="component" value="Unassembled WGS sequence"/>
</dbReference>
<feature type="transmembrane region" description="Helical" evidence="1">
    <location>
        <begin position="12"/>
        <end position="33"/>
    </location>
</feature>
<gene>
    <name evidence="2" type="ORF">HF209_03835</name>
    <name evidence="3" type="ORF">HF257_06465</name>
</gene>
<comment type="caution">
    <text evidence="3">The sequence shown here is derived from an EMBL/GenBank/DDBJ whole genome shotgun (WGS) entry which is preliminary data.</text>
</comment>
<keyword evidence="1" id="KW-1133">Transmembrane helix</keyword>
<proteinExistence type="predicted"/>
<dbReference type="RefSeq" id="WP_185704468.1">
    <property type="nucleotide sequence ID" value="NZ_JAAXCY010000002.1"/>
</dbReference>
<protein>
    <submittedName>
        <fullName evidence="3">Uncharacterized protein</fullName>
    </submittedName>
</protein>
<dbReference type="EMBL" id="JAAXCY010000002">
    <property type="protein sequence ID" value="MBC2405640.1"/>
    <property type="molecule type" value="Genomic_DNA"/>
</dbReference>
<accession>A0A7X1DYS3</accession>
<feature type="transmembrane region" description="Helical" evidence="1">
    <location>
        <begin position="53"/>
        <end position="81"/>
    </location>
</feature>
<name>A0A7X1DYS3_9PSED</name>
<dbReference type="EMBL" id="JAAXCZ010000002">
    <property type="protein sequence ID" value="MBC2380061.1"/>
    <property type="molecule type" value="Genomic_DNA"/>
</dbReference>
<reference evidence="4 5" key="1">
    <citation type="submission" date="2020-04" db="EMBL/GenBank/DDBJ databases">
        <title>Pseudomonas crami sp. nov., a novel proteolytic bacterial species isolated from cream.</title>
        <authorList>
            <person name="Hofmann K."/>
            <person name="Woller A."/>
            <person name="Huptas C."/>
            <person name="Wenning M."/>
            <person name="Scherer S."/>
            <person name="Doll E.V."/>
        </authorList>
    </citation>
    <scope>NUCLEOTIDE SEQUENCE [LARGE SCALE GENOMIC DNA]</scope>
    <source>
        <strain evidence="2 5">WS 5096</strain>
        <strain evidence="3 4">WS 5106</strain>
    </source>
</reference>
<keyword evidence="1" id="KW-0812">Transmembrane</keyword>
<evidence type="ECO:0000313" key="3">
    <source>
        <dbReference type="EMBL" id="MBC2405640.1"/>
    </source>
</evidence>
<sequence>MNPSKYPYLKVFFAFWFTPLAVGVVASPVVFVATLAQLFSNPRALGEVVGLELWMVFFSTPVLAQLVYLVPALGFALFVTLCAFRKGRRAYKIIALSGGTVAFLWITWLASVVLRKSEGFWFADNALPLISAFFIGAVGCGLMAFIVLPAPPGVDETFGQAPQTP</sequence>
<keyword evidence="5" id="KW-1185">Reference proteome</keyword>
<dbReference type="AlphaFoldDB" id="A0A7X1DYS3"/>
<feature type="transmembrane region" description="Helical" evidence="1">
    <location>
        <begin position="93"/>
        <end position="114"/>
    </location>
</feature>
<feature type="transmembrane region" description="Helical" evidence="1">
    <location>
        <begin position="126"/>
        <end position="148"/>
    </location>
</feature>
<dbReference type="Proteomes" id="UP000520513">
    <property type="component" value="Unassembled WGS sequence"/>
</dbReference>
<keyword evidence="1" id="KW-0472">Membrane</keyword>
<evidence type="ECO:0000256" key="1">
    <source>
        <dbReference type="SAM" id="Phobius"/>
    </source>
</evidence>